<reference evidence="1" key="1">
    <citation type="submission" date="2004-08" db="EMBL/GenBank/DDBJ databases">
        <authorList>
            <person name="Town C.D."/>
        </authorList>
    </citation>
    <scope>NUCLEOTIDE SEQUENCE</scope>
</reference>
<protein>
    <submittedName>
        <fullName evidence="1">Polynucleotidyl transferase, Ribonuclease H fold</fullName>
    </submittedName>
</protein>
<dbReference type="GO" id="GO:0016740">
    <property type="term" value="F:transferase activity"/>
    <property type="evidence" value="ECO:0007669"/>
    <property type="project" value="UniProtKB-KW"/>
</dbReference>
<dbReference type="EMBL" id="AC149489">
    <property type="protein sequence ID" value="ABD32299.1"/>
    <property type="molecule type" value="Genomic_DNA"/>
</dbReference>
<sequence length="73" mass="8091">MTMTVQYFKMTMYIKMNSDGSLVDDVGAYGGIFCDYKGSFLGCFASNMRPSSVIEAELNNFILGLEYVGLMFG</sequence>
<keyword evidence="1" id="KW-0808">Transferase</keyword>
<proteinExistence type="predicted"/>
<gene>
    <name evidence="1" type="ORF">MtrDRAFT_AC149489g12v2</name>
</gene>
<evidence type="ECO:0000313" key="1">
    <source>
        <dbReference type="EMBL" id="ABD32299.1"/>
    </source>
</evidence>
<reference evidence="1" key="2">
    <citation type="submission" date="2007-03" db="EMBL/GenBank/DDBJ databases">
        <authorList>
            <consortium name="The International Medicago Genome Annotation Group"/>
        </authorList>
    </citation>
    <scope>NUCLEOTIDE SEQUENCE</scope>
</reference>
<dbReference type="AlphaFoldDB" id="Q2HU42"/>
<accession>Q2HU42</accession>
<name>Q2HU42_MEDTR</name>
<organism evidence="1">
    <name type="scientific">Medicago truncatula</name>
    <name type="common">Barrel medic</name>
    <name type="synonym">Medicago tribuloides</name>
    <dbReference type="NCBI Taxonomy" id="3880"/>
    <lineage>
        <taxon>Eukaryota</taxon>
        <taxon>Viridiplantae</taxon>
        <taxon>Streptophyta</taxon>
        <taxon>Embryophyta</taxon>
        <taxon>Tracheophyta</taxon>
        <taxon>Spermatophyta</taxon>
        <taxon>Magnoliopsida</taxon>
        <taxon>eudicotyledons</taxon>
        <taxon>Gunneridae</taxon>
        <taxon>Pentapetalae</taxon>
        <taxon>rosids</taxon>
        <taxon>fabids</taxon>
        <taxon>Fabales</taxon>
        <taxon>Fabaceae</taxon>
        <taxon>Papilionoideae</taxon>
        <taxon>50 kb inversion clade</taxon>
        <taxon>NPAAA clade</taxon>
        <taxon>Hologalegina</taxon>
        <taxon>IRL clade</taxon>
        <taxon>Trifolieae</taxon>
        <taxon>Medicago</taxon>
    </lineage>
</organism>